<proteinExistence type="predicted"/>
<reference evidence="1" key="1">
    <citation type="journal article" date="2020" name="Nature">
        <title>Giant virus diversity and host interactions through global metagenomics.</title>
        <authorList>
            <person name="Schulz F."/>
            <person name="Roux S."/>
            <person name="Paez-Espino D."/>
            <person name="Jungbluth S."/>
            <person name="Walsh D.A."/>
            <person name="Denef V.J."/>
            <person name="McMahon K.D."/>
            <person name="Konstantinidis K.T."/>
            <person name="Eloe-Fadrosh E.A."/>
            <person name="Kyrpides N.C."/>
            <person name="Woyke T."/>
        </authorList>
    </citation>
    <scope>NUCLEOTIDE SEQUENCE</scope>
    <source>
        <strain evidence="1">GVMAG-S-1035124-57</strain>
    </source>
</reference>
<dbReference type="AlphaFoldDB" id="A0A6C0M4N5"/>
<organism evidence="1">
    <name type="scientific">viral metagenome</name>
    <dbReference type="NCBI Taxonomy" id="1070528"/>
    <lineage>
        <taxon>unclassified sequences</taxon>
        <taxon>metagenomes</taxon>
        <taxon>organismal metagenomes</taxon>
    </lineage>
</organism>
<protein>
    <submittedName>
        <fullName evidence="1">Uncharacterized protein</fullName>
    </submittedName>
</protein>
<dbReference type="EMBL" id="MN740637">
    <property type="protein sequence ID" value="QHU36402.1"/>
    <property type="molecule type" value="Genomic_DNA"/>
</dbReference>
<accession>A0A6C0M4N5</accession>
<sequence>MRKKREHNAALKKRTTKSDFFGPKKWAPLLKNTVYEFLEYFWH</sequence>
<evidence type="ECO:0000313" key="1">
    <source>
        <dbReference type="EMBL" id="QHU36402.1"/>
    </source>
</evidence>
<name>A0A6C0M4N5_9ZZZZ</name>